<dbReference type="Proteomes" id="UP000232455">
    <property type="component" value="Unassembled WGS sequence"/>
</dbReference>
<accession>A0ABX4PYH7</accession>
<protein>
    <submittedName>
        <fullName evidence="1">Uncharacterized protein</fullName>
    </submittedName>
</protein>
<dbReference type="RefSeq" id="WP_100845897.1">
    <property type="nucleotide sequence ID" value="NZ_PHHE01000001.1"/>
</dbReference>
<sequence>MTEIIDLAVFGFDENLQPLRTSGEKNTQESYFKAVFTPPTPPFDKFHPSRFKYASNETRVVVSAIDDSGARLGILFGMPRDLQSGTYAIDNDNATVGAMLVVRDLAKRAHEGSITFTRDAQKGTIEGTFHFKVLNMDSEYEVAGEFYLVKTGDI</sequence>
<proteinExistence type="predicted"/>
<name>A0ABX4PYH7_9PSED</name>
<evidence type="ECO:0000313" key="2">
    <source>
        <dbReference type="Proteomes" id="UP000232455"/>
    </source>
</evidence>
<keyword evidence="2" id="KW-1185">Reference proteome</keyword>
<comment type="caution">
    <text evidence="1">The sequence shown here is derived from an EMBL/GenBank/DDBJ whole genome shotgun (WGS) entry which is preliminary data.</text>
</comment>
<evidence type="ECO:0000313" key="1">
    <source>
        <dbReference type="EMBL" id="PKA68719.1"/>
    </source>
</evidence>
<reference evidence="1 2" key="1">
    <citation type="submission" date="2017-11" db="EMBL/GenBank/DDBJ databases">
        <title>Genome sequencing of a diverse group of Pseudomonas species.</title>
        <authorList>
            <person name="Loper J."/>
        </authorList>
    </citation>
    <scope>NUCLEOTIDE SEQUENCE [LARGE SCALE GENOMIC DNA]</scope>
    <source>
        <strain evidence="1 2">LMG 25716</strain>
    </source>
</reference>
<organism evidence="1 2">
    <name type="scientific">Pseudomonas baetica</name>
    <dbReference type="NCBI Taxonomy" id="674054"/>
    <lineage>
        <taxon>Bacteria</taxon>
        <taxon>Pseudomonadati</taxon>
        <taxon>Pseudomonadota</taxon>
        <taxon>Gammaproteobacteria</taxon>
        <taxon>Pseudomonadales</taxon>
        <taxon>Pseudomonadaceae</taxon>
        <taxon>Pseudomonas</taxon>
    </lineage>
</organism>
<gene>
    <name evidence="1" type="ORF">ATI02_1511</name>
</gene>
<dbReference type="EMBL" id="PHHE01000001">
    <property type="protein sequence ID" value="PKA68719.1"/>
    <property type="molecule type" value="Genomic_DNA"/>
</dbReference>